<feature type="modified residue" description="4-aspartylphosphate" evidence="2">
    <location>
        <position position="60"/>
    </location>
</feature>
<dbReference type="PANTHER" id="PTHR44591:SF3">
    <property type="entry name" value="RESPONSE REGULATORY DOMAIN-CONTAINING PROTEIN"/>
    <property type="match status" value="1"/>
</dbReference>
<dbReference type="InterPro" id="IPR050595">
    <property type="entry name" value="Bact_response_regulator"/>
</dbReference>
<dbReference type="SUPFAM" id="SSF52172">
    <property type="entry name" value="CheY-like"/>
    <property type="match status" value="1"/>
</dbReference>
<dbReference type="PANTHER" id="PTHR44591">
    <property type="entry name" value="STRESS RESPONSE REGULATOR PROTEIN 1"/>
    <property type="match status" value="1"/>
</dbReference>
<feature type="domain" description="Response regulatory" evidence="3">
    <location>
        <begin position="4"/>
        <end position="128"/>
    </location>
</feature>
<protein>
    <submittedName>
        <fullName evidence="4">Response regulator</fullName>
    </submittedName>
</protein>
<sequence length="156" mass="17299">MKLTILILEDEPEVRTAVERDLQVFAPTVRLEPASDVADAWEVIDEISADGDVLALALCDHRMPGTTGVEFLVEMMDDDRTAATRKVLVTGQAQLEDTIIAVNEAYLDHYIAKPWDPVDLEVTVRDLLTSYVADMGIDPLPHLAALDQARAMELIR</sequence>
<organism evidence="4 5">
    <name type="scientific">Corynebacterium xerosis</name>
    <dbReference type="NCBI Taxonomy" id="1725"/>
    <lineage>
        <taxon>Bacteria</taxon>
        <taxon>Bacillati</taxon>
        <taxon>Actinomycetota</taxon>
        <taxon>Actinomycetes</taxon>
        <taxon>Mycobacteriales</taxon>
        <taxon>Corynebacteriaceae</taxon>
        <taxon>Corynebacterium</taxon>
    </lineage>
</organism>
<dbReference type="Gene3D" id="3.40.50.2300">
    <property type="match status" value="1"/>
</dbReference>
<dbReference type="AlphaFoldDB" id="A0A7X9SY89"/>
<reference evidence="4 5" key="1">
    <citation type="submission" date="2020-04" db="EMBL/GenBank/DDBJ databases">
        <authorList>
            <person name="Hitch T.C.A."/>
            <person name="Wylensek D."/>
            <person name="Clavel T."/>
        </authorList>
    </citation>
    <scope>NUCLEOTIDE SEQUENCE [LARGE SCALE GENOMIC DNA]</scope>
    <source>
        <strain evidence="4 5">BL-383-APC-2I</strain>
    </source>
</reference>
<accession>A0A7X9SY89</accession>
<name>A0A7X9SY89_9CORY</name>
<dbReference type="Proteomes" id="UP000589552">
    <property type="component" value="Unassembled WGS sequence"/>
</dbReference>
<gene>
    <name evidence="4" type="ORF">HF852_11415</name>
</gene>
<dbReference type="PROSITE" id="PS50110">
    <property type="entry name" value="RESPONSE_REGULATORY"/>
    <property type="match status" value="1"/>
</dbReference>
<evidence type="ECO:0000259" key="3">
    <source>
        <dbReference type="PROSITE" id="PS50110"/>
    </source>
</evidence>
<dbReference type="Pfam" id="PF00072">
    <property type="entry name" value="Response_reg"/>
    <property type="match status" value="1"/>
</dbReference>
<dbReference type="InterPro" id="IPR001789">
    <property type="entry name" value="Sig_transdc_resp-reg_receiver"/>
</dbReference>
<dbReference type="EMBL" id="JABAGA010000008">
    <property type="protein sequence ID" value="NMF10195.1"/>
    <property type="molecule type" value="Genomic_DNA"/>
</dbReference>
<evidence type="ECO:0000256" key="2">
    <source>
        <dbReference type="PROSITE-ProRule" id="PRU00169"/>
    </source>
</evidence>
<evidence type="ECO:0000313" key="5">
    <source>
        <dbReference type="Proteomes" id="UP000589552"/>
    </source>
</evidence>
<proteinExistence type="predicted"/>
<dbReference type="RefSeq" id="WP_168938353.1">
    <property type="nucleotide sequence ID" value="NZ_JABAGA010000008.1"/>
</dbReference>
<dbReference type="SMART" id="SM00448">
    <property type="entry name" value="REC"/>
    <property type="match status" value="1"/>
</dbReference>
<dbReference type="InterPro" id="IPR011006">
    <property type="entry name" value="CheY-like_superfamily"/>
</dbReference>
<dbReference type="GO" id="GO:0000160">
    <property type="term" value="P:phosphorelay signal transduction system"/>
    <property type="evidence" value="ECO:0007669"/>
    <property type="project" value="InterPro"/>
</dbReference>
<evidence type="ECO:0000256" key="1">
    <source>
        <dbReference type="ARBA" id="ARBA00022553"/>
    </source>
</evidence>
<comment type="caution">
    <text evidence="4">The sequence shown here is derived from an EMBL/GenBank/DDBJ whole genome shotgun (WGS) entry which is preliminary data.</text>
</comment>
<evidence type="ECO:0000313" key="4">
    <source>
        <dbReference type="EMBL" id="NMF10195.1"/>
    </source>
</evidence>
<keyword evidence="1 2" id="KW-0597">Phosphoprotein</keyword>